<dbReference type="KEGG" id="tps:THAPSDRAFT_6075"/>
<feature type="transmembrane region" description="Helical" evidence="2">
    <location>
        <begin position="84"/>
        <end position="104"/>
    </location>
</feature>
<organism evidence="3 4">
    <name type="scientific">Thalassiosira pseudonana</name>
    <name type="common">Marine diatom</name>
    <name type="synonym">Cyclotella nana</name>
    <dbReference type="NCBI Taxonomy" id="35128"/>
    <lineage>
        <taxon>Eukaryota</taxon>
        <taxon>Sar</taxon>
        <taxon>Stramenopiles</taxon>
        <taxon>Ochrophyta</taxon>
        <taxon>Bacillariophyta</taxon>
        <taxon>Coscinodiscophyceae</taxon>
        <taxon>Thalassiosirophycidae</taxon>
        <taxon>Thalassiosirales</taxon>
        <taxon>Thalassiosiraceae</taxon>
        <taxon>Thalassiosira</taxon>
    </lineage>
</organism>
<evidence type="ECO:0000313" key="3">
    <source>
        <dbReference type="EMBL" id="EED91119.1"/>
    </source>
</evidence>
<dbReference type="RefSeq" id="XP_002291012.1">
    <property type="nucleotide sequence ID" value="XM_002290976.1"/>
</dbReference>
<gene>
    <name evidence="3" type="ORF">THAPSDRAFT_6075</name>
</gene>
<sequence>MKQTSSPSREKQAPTKPDYLKEINESHNIFYGGKEYLEGLPVRPTKRTEFVKKERYDDGAPSLCSSGDSFCKSPLAGSGKEHQIGFIAVFVSSALAVSISFAIIHQHYQLRKTRDASINNRLSAADDGCAPRKRKRRKKKRHISKNMECGDESVTLHLQSATAKDSCGVNADQDEAKCVGRVETSATLPTVNTSDAPEFEVTSNTVKPELLVEGIRVNIQQSQHLATFDDARAAKNEIITINNVSSDELYVSRFPSTEQLSSRWESKGLDRQKSLELAATFEMNIFFFEQLLHFLSTASLHFIRKMDVMHSQGQEQAEKHHRERMDAPEMEKLLRYRQQTGYILLKTPVVTRCLFLALASRFYVGVVDKSAPISSTIGVIINAAISTICHQCDGIPTVDTSQPSMTSYVFKFGRSAVYQSLQYVTQAWVCFARILCYTICISLCHRHLSRSISYAVIASVFIPWKGVLGSACLVLMVNTILTLWMSRSVERKEKSVGVRESINHYSRIMPRYQAAAYTSALLIGLYLAV</sequence>
<evidence type="ECO:0000256" key="1">
    <source>
        <dbReference type="SAM" id="MobiDB-lite"/>
    </source>
</evidence>
<protein>
    <submittedName>
        <fullName evidence="3">Uncharacterized protein</fullName>
    </submittedName>
</protein>
<dbReference type="InParanoid" id="B8C5H4"/>
<evidence type="ECO:0000256" key="2">
    <source>
        <dbReference type="SAM" id="Phobius"/>
    </source>
</evidence>
<dbReference type="Proteomes" id="UP000001449">
    <property type="component" value="Chromosome 6"/>
</dbReference>
<dbReference type="GeneID" id="7443574"/>
<dbReference type="HOGENOM" id="CLU_515381_0_0_1"/>
<keyword evidence="4" id="KW-1185">Reference proteome</keyword>
<dbReference type="PaxDb" id="35128-Thaps6075"/>
<reference evidence="3 4" key="2">
    <citation type="journal article" date="2008" name="Nature">
        <title>The Phaeodactylum genome reveals the evolutionary history of diatom genomes.</title>
        <authorList>
            <person name="Bowler C."/>
            <person name="Allen A.E."/>
            <person name="Badger J.H."/>
            <person name="Grimwood J."/>
            <person name="Jabbari K."/>
            <person name="Kuo A."/>
            <person name="Maheswari U."/>
            <person name="Martens C."/>
            <person name="Maumus F."/>
            <person name="Otillar R.P."/>
            <person name="Rayko E."/>
            <person name="Salamov A."/>
            <person name="Vandepoele K."/>
            <person name="Beszteri B."/>
            <person name="Gruber A."/>
            <person name="Heijde M."/>
            <person name="Katinka M."/>
            <person name="Mock T."/>
            <person name="Valentin K."/>
            <person name="Verret F."/>
            <person name="Berges J.A."/>
            <person name="Brownlee C."/>
            <person name="Cadoret J.P."/>
            <person name="Chiovitti A."/>
            <person name="Choi C.J."/>
            <person name="Coesel S."/>
            <person name="De Martino A."/>
            <person name="Detter J.C."/>
            <person name="Durkin C."/>
            <person name="Falciatore A."/>
            <person name="Fournet J."/>
            <person name="Haruta M."/>
            <person name="Huysman M.J."/>
            <person name="Jenkins B.D."/>
            <person name="Jiroutova K."/>
            <person name="Jorgensen R.E."/>
            <person name="Joubert Y."/>
            <person name="Kaplan A."/>
            <person name="Kroger N."/>
            <person name="Kroth P.G."/>
            <person name="La Roche J."/>
            <person name="Lindquist E."/>
            <person name="Lommer M."/>
            <person name="Martin-Jezequel V."/>
            <person name="Lopez P.J."/>
            <person name="Lucas S."/>
            <person name="Mangogna M."/>
            <person name="McGinnis K."/>
            <person name="Medlin L.K."/>
            <person name="Montsant A."/>
            <person name="Oudot-Le Secq M.P."/>
            <person name="Napoli C."/>
            <person name="Obornik M."/>
            <person name="Parker M.S."/>
            <person name="Petit J.L."/>
            <person name="Porcel B.M."/>
            <person name="Poulsen N."/>
            <person name="Robison M."/>
            <person name="Rychlewski L."/>
            <person name="Rynearson T.A."/>
            <person name="Schmutz J."/>
            <person name="Shapiro H."/>
            <person name="Siaut M."/>
            <person name="Stanley M."/>
            <person name="Sussman M.R."/>
            <person name="Taylor A.R."/>
            <person name="Vardi A."/>
            <person name="von Dassow P."/>
            <person name="Vyverman W."/>
            <person name="Willis A."/>
            <person name="Wyrwicz L.S."/>
            <person name="Rokhsar D.S."/>
            <person name="Weissenbach J."/>
            <person name="Armbrust E.V."/>
            <person name="Green B.R."/>
            <person name="Van de Peer Y."/>
            <person name="Grigoriev I.V."/>
        </authorList>
    </citation>
    <scope>NUCLEOTIDE SEQUENCE [LARGE SCALE GENOMIC DNA]</scope>
    <source>
        <strain evidence="3 4">CCMP1335</strain>
    </source>
</reference>
<dbReference type="EMBL" id="CM000643">
    <property type="protein sequence ID" value="EED91119.1"/>
    <property type="molecule type" value="Genomic_DNA"/>
</dbReference>
<feature type="compositionally biased region" description="Basic residues" evidence="1">
    <location>
        <begin position="131"/>
        <end position="144"/>
    </location>
</feature>
<proteinExistence type="predicted"/>
<name>B8C5H4_THAPS</name>
<dbReference type="AlphaFoldDB" id="B8C5H4"/>
<keyword evidence="2" id="KW-0812">Transmembrane</keyword>
<keyword evidence="2" id="KW-1133">Transmembrane helix</keyword>
<evidence type="ECO:0000313" key="4">
    <source>
        <dbReference type="Proteomes" id="UP000001449"/>
    </source>
</evidence>
<reference evidence="3 4" key="1">
    <citation type="journal article" date="2004" name="Science">
        <title>The genome of the diatom Thalassiosira pseudonana: ecology, evolution, and metabolism.</title>
        <authorList>
            <person name="Armbrust E.V."/>
            <person name="Berges J.A."/>
            <person name="Bowler C."/>
            <person name="Green B.R."/>
            <person name="Martinez D."/>
            <person name="Putnam N.H."/>
            <person name="Zhou S."/>
            <person name="Allen A.E."/>
            <person name="Apt K.E."/>
            <person name="Bechner M."/>
            <person name="Brzezinski M.A."/>
            <person name="Chaal B.K."/>
            <person name="Chiovitti A."/>
            <person name="Davis A.K."/>
            <person name="Demarest M.S."/>
            <person name="Detter J.C."/>
            <person name="Glavina T."/>
            <person name="Goodstein D."/>
            <person name="Hadi M.Z."/>
            <person name="Hellsten U."/>
            <person name="Hildebrand M."/>
            <person name="Jenkins B.D."/>
            <person name="Jurka J."/>
            <person name="Kapitonov V.V."/>
            <person name="Kroger N."/>
            <person name="Lau W.W."/>
            <person name="Lane T.W."/>
            <person name="Larimer F.W."/>
            <person name="Lippmeier J.C."/>
            <person name="Lucas S."/>
            <person name="Medina M."/>
            <person name="Montsant A."/>
            <person name="Obornik M."/>
            <person name="Parker M.S."/>
            <person name="Palenik B."/>
            <person name="Pazour G.J."/>
            <person name="Richardson P.M."/>
            <person name="Rynearson T.A."/>
            <person name="Saito M.A."/>
            <person name="Schwartz D.C."/>
            <person name="Thamatrakoln K."/>
            <person name="Valentin K."/>
            <person name="Vardi A."/>
            <person name="Wilkerson F.P."/>
            <person name="Rokhsar D.S."/>
        </authorList>
    </citation>
    <scope>NUCLEOTIDE SEQUENCE [LARGE SCALE GENOMIC DNA]</scope>
    <source>
        <strain evidence="3 4">CCMP1335</strain>
    </source>
</reference>
<feature type="region of interest" description="Disordered" evidence="1">
    <location>
        <begin position="124"/>
        <end position="144"/>
    </location>
</feature>
<feature type="transmembrane region" description="Helical" evidence="2">
    <location>
        <begin position="454"/>
        <end position="484"/>
    </location>
</feature>
<accession>B8C5H4</accession>
<keyword evidence="2" id="KW-0472">Membrane</keyword>
<feature type="transmembrane region" description="Helical" evidence="2">
    <location>
        <begin position="428"/>
        <end position="448"/>
    </location>
</feature>